<proteinExistence type="predicted"/>
<protein>
    <submittedName>
        <fullName evidence="1">Uncharacterized protein</fullName>
    </submittedName>
</protein>
<dbReference type="STRING" id="1391654.AKJ09_04957"/>
<dbReference type="AlphaFoldDB" id="A0A0K1PXP6"/>
<dbReference type="KEGG" id="llu:AKJ09_04957"/>
<evidence type="ECO:0000313" key="2">
    <source>
        <dbReference type="Proteomes" id="UP000064967"/>
    </source>
</evidence>
<keyword evidence="2" id="KW-1185">Reference proteome</keyword>
<dbReference type="EMBL" id="CP012333">
    <property type="protein sequence ID" value="AKU98293.1"/>
    <property type="molecule type" value="Genomic_DNA"/>
</dbReference>
<dbReference type="Proteomes" id="UP000064967">
    <property type="component" value="Chromosome"/>
</dbReference>
<name>A0A0K1PXP6_9BACT</name>
<accession>A0A0K1PXP6</accession>
<sequence length="37" mass="4065">MADATPHATPTVAPRPIHCAMRASAFARDFMFELAYV</sequence>
<evidence type="ECO:0000313" key="1">
    <source>
        <dbReference type="EMBL" id="AKU98293.1"/>
    </source>
</evidence>
<gene>
    <name evidence="1" type="ORF">AKJ09_04957</name>
</gene>
<reference evidence="1 2" key="1">
    <citation type="submission" date="2015-08" db="EMBL/GenBank/DDBJ databases">
        <authorList>
            <person name="Babu N.S."/>
            <person name="Beckwith C.J."/>
            <person name="Beseler K.G."/>
            <person name="Brison A."/>
            <person name="Carone J.V."/>
            <person name="Caskin T.P."/>
            <person name="Diamond M."/>
            <person name="Durham M.E."/>
            <person name="Foxe J.M."/>
            <person name="Go M."/>
            <person name="Henderson B.A."/>
            <person name="Jones I.B."/>
            <person name="McGettigan J.A."/>
            <person name="Micheletti S.J."/>
            <person name="Nasrallah M.E."/>
            <person name="Ortiz D."/>
            <person name="Piller C.R."/>
            <person name="Privatt S.R."/>
            <person name="Schneider S.L."/>
            <person name="Sharp S."/>
            <person name="Smith T.C."/>
            <person name="Stanton J.D."/>
            <person name="Ullery H.E."/>
            <person name="Wilson R.J."/>
            <person name="Serrano M.G."/>
            <person name="Buck G."/>
            <person name="Lee V."/>
            <person name="Wang Y."/>
            <person name="Carvalho R."/>
            <person name="Voegtly L."/>
            <person name="Shi R."/>
            <person name="Duckworth R."/>
            <person name="Johnson A."/>
            <person name="Loviza R."/>
            <person name="Walstead R."/>
            <person name="Shah Z."/>
            <person name="Kiflezghi M."/>
            <person name="Wade K."/>
            <person name="Ball S.L."/>
            <person name="Bradley K.W."/>
            <person name="Asai D.J."/>
            <person name="Bowman C.A."/>
            <person name="Russell D.A."/>
            <person name="Pope W.H."/>
            <person name="Jacobs-Sera D."/>
            <person name="Hendrix R.W."/>
            <person name="Hatfull G.F."/>
        </authorList>
    </citation>
    <scope>NUCLEOTIDE SEQUENCE [LARGE SCALE GENOMIC DNA]</scope>
    <source>
        <strain evidence="1 2">DSM 27648</strain>
    </source>
</reference>
<organism evidence="1 2">
    <name type="scientific">Labilithrix luteola</name>
    <dbReference type="NCBI Taxonomy" id="1391654"/>
    <lineage>
        <taxon>Bacteria</taxon>
        <taxon>Pseudomonadati</taxon>
        <taxon>Myxococcota</taxon>
        <taxon>Polyangia</taxon>
        <taxon>Polyangiales</taxon>
        <taxon>Labilitrichaceae</taxon>
        <taxon>Labilithrix</taxon>
    </lineage>
</organism>